<organism evidence="1 2">
    <name type="scientific">Chionoecetes opilio</name>
    <name type="common">Atlantic snow crab</name>
    <name type="synonym">Cancer opilio</name>
    <dbReference type="NCBI Taxonomy" id="41210"/>
    <lineage>
        <taxon>Eukaryota</taxon>
        <taxon>Metazoa</taxon>
        <taxon>Ecdysozoa</taxon>
        <taxon>Arthropoda</taxon>
        <taxon>Crustacea</taxon>
        <taxon>Multicrustacea</taxon>
        <taxon>Malacostraca</taxon>
        <taxon>Eumalacostraca</taxon>
        <taxon>Eucarida</taxon>
        <taxon>Decapoda</taxon>
        <taxon>Pleocyemata</taxon>
        <taxon>Brachyura</taxon>
        <taxon>Eubrachyura</taxon>
        <taxon>Majoidea</taxon>
        <taxon>Majidae</taxon>
        <taxon>Chionoecetes</taxon>
    </lineage>
</organism>
<name>A0A8J4YQV2_CHIOP</name>
<comment type="caution">
    <text evidence="1">The sequence shown here is derived from an EMBL/GenBank/DDBJ whole genome shotgun (WGS) entry which is preliminary data.</text>
</comment>
<dbReference type="EMBL" id="JACEEZ010003503">
    <property type="protein sequence ID" value="KAG0727311.1"/>
    <property type="molecule type" value="Genomic_DNA"/>
</dbReference>
<reference evidence="1" key="1">
    <citation type="submission" date="2020-07" db="EMBL/GenBank/DDBJ databases">
        <title>The High-quality genome of the commercially important snow crab, Chionoecetes opilio.</title>
        <authorList>
            <person name="Jeong J.-H."/>
            <person name="Ryu S."/>
        </authorList>
    </citation>
    <scope>NUCLEOTIDE SEQUENCE</scope>
    <source>
        <strain evidence="1">MADBK_172401_WGS</strain>
        <tissue evidence="1">Digestive gland</tissue>
    </source>
</reference>
<dbReference type="AlphaFoldDB" id="A0A8J4YQV2"/>
<accession>A0A8J4YQV2</accession>
<gene>
    <name evidence="1" type="ORF">GWK47_034921</name>
</gene>
<evidence type="ECO:0000313" key="2">
    <source>
        <dbReference type="Proteomes" id="UP000770661"/>
    </source>
</evidence>
<keyword evidence="2" id="KW-1185">Reference proteome</keyword>
<sequence length="262" mass="29366">MSHVVHEGAKSRRIDVVFDVYKETSIKDAERATEVQAQGSISRTFNLGTNIPQWRKFLVVPPTRQVSQVPGRRMEKTTAQGEARGKELYVTCEQLCFKIPQKSSGKRLLSLSQVKKKQTHAPFSMHFMQQNLGTSLSSSTAEDTTSWSCVWACATRSHPTCSRSVGRRTGQDSWISPPLSRTLGGSVCDSLIGMPCLTGCDTLSAFAGRGKMERTLKQVKMDKTYQDAFHELGRSWEVSPELFEKLQEITCHMYLPSTHTTR</sequence>
<dbReference type="Proteomes" id="UP000770661">
    <property type="component" value="Unassembled WGS sequence"/>
</dbReference>
<protein>
    <submittedName>
        <fullName evidence="1">Uncharacterized protein</fullName>
    </submittedName>
</protein>
<proteinExistence type="predicted"/>
<evidence type="ECO:0000313" key="1">
    <source>
        <dbReference type="EMBL" id="KAG0727311.1"/>
    </source>
</evidence>